<gene>
    <name evidence="1" type="ORF">niasHT_002907</name>
</gene>
<proteinExistence type="predicted"/>
<accession>A0ABD2LNX0</accession>
<reference evidence="1 2" key="1">
    <citation type="submission" date="2024-10" db="EMBL/GenBank/DDBJ databases">
        <authorList>
            <person name="Kim D."/>
        </authorList>
    </citation>
    <scope>NUCLEOTIDE SEQUENCE [LARGE SCALE GENOMIC DNA]</scope>
    <source>
        <strain evidence="1">BH-2024</strain>
    </source>
</reference>
<name>A0ABD2LNX0_9BILA</name>
<evidence type="ECO:0000313" key="1">
    <source>
        <dbReference type="EMBL" id="KAL3116948.1"/>
    </source>
</evidence>
<dbReference type="EMBL" id="JBICBT010000337">
    <property type="protein sequence ID" value="KAL3116948.1"/>
    <property type="molecule type" value="Genomic_DNA"/>
</dbReference>
<dbReference type="AlphaFoldDB" id="A0ABD2LNX0"/>
<protein>
    <submittedName>
        <fullName evidence="1">Uncharacterized protein</fullName>
    </submittedName>
</protein>
<keyword evidence="2" id="KW-1185">Reference proteome</keyword>
<organism evidence="1 2">
    <name type="scientific">Heterodera trifolii</name>
    <dbReference type="NCBI Taxonomy" id="157864"/>
    <lineage>
        <taxon>Eukaryota</taxon>
        <taxon>Metazoa</taxon>
        <taxon>Ecdysozoa</taxon>
        <taxon>Nematoda</taxon>
        <taxon>Chromadorea</taxon>
        <taxon>Rhabditida</taxon>
        <taxon>Tylenchina</taxon>
        <taxon>Tylenchomorpha</taxon>
        <taxon>Tylenchoidea</taxon>
        <taxon>Heteroderidae</taxon>
        <taxon>Heteroderinae</taxon>
        <taxon>Heterodera</taxon>
    </lineage>
</organism>
<dbReference type="Proteomes" id="UP001620626">
    <property type="component" value="Unassembled WGS sequence"/>
</dbReference>
<evidence type="ECO:0000313" key="2">
    <source>
        <dbReference type="Proteomes" id="UP001620626"/>
    </source>
</evidence>
<comment type="caution">
    <text evidence="1">The sequence shown here is derived from an EMBL/GenBank/DDBJ whole genome shotgun (WGS) entry which is preliminary data.</text>
</comment>
<sequence>MLILDLSPSFPENSQFWSYCVTVNCHDERATVAKALEYNITKESKDVLWTTFSEGGKSFERVLFDFNEAKCKEYSIFIKIKKLEIENKKLLENEHYSFFGILAKDYVHVNKKAASNGRTEFNITCKYFFVNFTPVLTRKEEFYEIKVYCNDKQQQNLIYHSDIQCVNGGGCQRMILADEQKCQTNVYDIQVWRWSSMDERETCLTEPRSTYFSDIHINDGGMLEIQENSDGFQTLVKKN</sequence>